<evidence type="ECO:0000313" key="11">
    <source>
        <dbReference type="Proteomes" id="UP001597011"/>
    </source>
</evidence>
<dbReference type="Gene3D" id="1.20.1600.10">
    <property type="entry name" value="Outer membrane efflux proteins (OEP)"/>
    <property type="match status" value="1"/>
</dbReference>
<evidence type="ECO:0000256" key="8">
    <source>
        <dbReference type="SAM" id="Coils"/>
    </source>
</evidence>
<comment type="caution">
    <text evidence="10">The sequence shown here is derived from an EMBL/GenBank/DDBJ whole genome shotgun (WGS) entry which is preliminary data.</text>
</comment>
<dbReference type="InterPro" id="IPR003423">
    <property type="entry name" value="OMP_efflux"/>
</dbReference>
<dbReference type="EMBL" id="JBHTIB010000002">
    <property type="protein sequence ID" value="MFD0835051.1"/>
    <property type="molecule type" value="Genomic_DNA"/>
</dbReference>
<comment type="subcellular location">
    <subcellularLocation>
        <location evidence="1">Cell outer membrane</location>
    </subcellularLocation>
</comment>
<keyword evidence="3" id="KW-0813">Transport</keyword>
<evidence type="ECO:0000256" key="1">
    <source>
        <dbReference type="ARBA" id="ARBA00004442"/>
    </source>
</evidence>
<evidence type="ECO:0000256" key="2">
    <source>
        <dbReference type="ARBA" id="ARBA00007613"/>
    </source>
</evidence>
<evidence type="ECO:0000256" key="4">
    <source>
        <dbReference type="ARBA" id="ARBA00022452"/>
    </source>
</evidence>
<comment type="similarity">
    <text evidence="2">Belongs to the outer membrane factor (OMF) (TC 1.B.17) family.</text>
</comment>
<keyword evidence="4" id="KW-1134">Transmembrane beta strand</keyword>
<evidence type="ECO:0000256" key="5">
    <source>
        <dbReference type="ARBA" id="ARBA00022692"/>
    </source>
</evidence>
<protein>
    <submittedName>
        <fullName evidence="10">TolC family protein</fullName>
    </submittedName>
</protein>
<keyword evidence="7" id="KW-0998">Cell outer membrane</keyword>
<evidence type="ECO:0000256" key="3">
    <source>
        <dbReference type="ARBA" id="ARBA00022448"/>
    </source>
</evidence>
<name>A0ABW3BPW8_9FLAO</name>
<keyword evidence="6" id="KW-0472">Membrane</keyword>
<feature type="coiled-coil region" evidence="8">
    <location>
        <begin position="335"/>
        <end position="394"/>
    </location>
</feature>
<feature type="signal peptide" evidence="9">
    <location>
        <begin position="1"/>
        <end position="18"/>
    </location>
</feature>
<reference evidence="11" key="1">
    <citation type="journal article" date="2019" name="Int. J. Syst. Evol. Microbiol.">
        <title>The Global Catalogue of Microorganisms (GCM) 10K type strain sequencing project: providing services to taxonomists for standard genome sequencing and annotation.</title>
        <authorList>
            <consortium name="The Broad Institute Genomics Platform"/>
            <consortium name="The Broad Institute Genome Sequencing Center for Infectious Disease"/>
            <person name="Wu L."/>
            <person name="Ma J."/>
        </authorList>
    </citation>
    <scope>NUCLEOTIDE SEQUENCE [LARGE SCALE GENOMIC DNA]</scope>
    <source>
        <strain evidence="11">CCUG 60529</strain>
    </source>
</reference>
<keyword evidence="8" id="KW-0175">Coiled coil</keyword>
<dbReference type="Proteomes" id="UP001597011">
    <property type="component" value="Unassembled WGS sequence"/>
</dbReference>
<evidence type="ECO:0000313" key="10">
    <source>
        <dbReference type="EMBL" id="MFD0835051.1"/>
    </source>
</evidence>
<gene>
    <name evidence="10" type="ORF">ACFQ0I_04700</name>
</gene>
<dbReference type="InterPro" id="IPR051906">
    <property type="entry name" value="TolC-like"/>
</dbReference>
<sequence>MKILYLIPTLFLALSLQAQEIRTLTLKDALTYALDNKADAKKSKLSIENSEYQIQEVRSAALPQITASGSLYYNPILQTTVIDGDYFGAPGTIIEAAFGQKWTSGAGVSLNQKLFDQSVFMGLKAAKTTREFYQINNQLTEEQVIERVAKNYYQVYVLRQKLTLVENNLATTTKIRDIVKGQYDNGLAKKIDLDRMTVNLSNISTQKQQLINAVKLQENALKFYIGMPIETEISIPETDFEVSLAALTASPDITNRNEYLMLKKQEELLVLQKKSVMASYFPTLSLSASYSYIGQGPELPWGAKSEDDVYWSDYSSIGLNLSIPIFSGFGTKAKVRQADIQLKSLQEDIKDTQLALDLDYKNASTQIKNSLITIENQKENMRLAEEILSNTNNNYLQGLASLTDLLDAENASTEAQNNYTAAILDYKLAEIQLIKSKGELKTLIN</sequence>
<dbReference type="PANTHER" id="PTHR30026">
    <property type="entry name" value="OUTER MEMBRANE PROTEIN TOLC"/>
    <property type="match status" value="1"/>
</dbReference>
<feature type="chain" id="PRO_5045575517" evidence="9">
    <location>
        <begin position="19"/>
        <end position="445"/>
    </location>
</feature>
<evidence type="ECO:0000256" key="6">
    <source>
        <dbReference type="ARBA" id="ARBA00023136"/>
    </source>
</evidence>
<proteinExistence type="inferred from homology"/>
<accession>A0ABW3BPW8</accession>
<keyword evidence="9" id="KW-0732">Signal</keyword>
<dbReference type="RefSeq" id="WP_379939830.1">
    <property type="nucleotide sequence ID" value="NZ_JBHTIB010000002.1"/>
</dbReference>
<dbReference type="PANTHER" id="PTHR30026:SF20">
    <property type="entry name" value="OUTER MEMBRANE PROTEIN TOLC"/>
    <property type="match status" value="1"/>
</dbReference>
<dbReference type="SUPFAM" id="SSF56954">
    <property type="entry name" value="Outer membrane efflux proteins (OEP)"/>
    <property type="match status" value="1"/>
</dbReference>
<keyword evidence="11" id="KW-1185">Reference proteome</keyword>
<evidence type="ECO:0000256" key="9">
    <source>
        <dbReference type="SAM" id="SignalP"/>
    </source>
</evidence>
<dbReference type="Pfam" id="PF02321">
    <property type="entry name" value="OEP"/>
    <property type="match status" value="2"/>
</dbReference>
<organism evidence="10 11">
    <name type="scientific">Mariniflexile aquimaris</name>
    <dbReference type="NCBI Taxonomy" id="881009"/>
    <lineage>
        <taxon>Bacteria</taxon>
        <taxon>Pseudomonadati</taxon>
        <taxon>Bacteroidota</taxon>
        <taxon>Flavobacteriia</taxon>
        <taxon>Flavobacteriales</taxon>
        <taxon>Flavobacteriaceae</taxon>
        <taxon>Mariniflexile</taxon>
    </lineage>
</organism>
<keyword evidence="5" id="KW-0812">Transmembrane</keyword>
<evidence type="ECO:0000256" key="7">
    <source>
        <dbReference type="ARBA" id="ARBA00023237"/>
    </source>
</evidence>